<keyword evidence="4 7" id="KW-0812">Transmembrane</keyword>
<feature type="transmembrane region" description="Helical" evidence="7">
    <location>
        <begin position="550"/>
        <end position="568"/>
    </location>
</feature>
<dbReference type="Proteomes" id="UP000054024">
    <property type="component" value="Unassembled WGS sequence"/>
</dbReference>
<proteinExistence type="inferred from homology"/>
<dbReference type="SUPFAM" id="SSF82866">
    <property type="entry name" value="Multidrug efflux transporter AcrB transmembrane domain"/>
    <property type="match status" value="2"/>
</dbReference>
<dbReference type="Gene3D" id="1.20.1640.10">
    <property type="entry name" value="Multidrug efflux transporter AcrB transmembrane domain"/>
    <property type="match status" value="2"/>
</dbReference>
<gene>
    <name evidence="9" type="ORF">AQI70_13445</name>
</gene>
<evidence type="ECO:0000256" key="5">
    <source>
        <dbReference type="ARBA" id="ARBA00022989"/>
    </source>
</evidence>
<name>A0A117PF58_9ACTN</name>
<feature type="transmembrane region" description="Helical" evidence="7">
    <location>
        <begin position="282"/>
        <end position="303"/>
    </location>
</feature>
<evidence type="ECO:0000256" key="6">
    <source>
        <dbReference type="ARBA" id="ARBA00023136"/>
    </source>
</evidence>
<dbReference type="PANTHER" id="PTHR33406">
    <property type="entry name" value="MEMBRANE PROTEIN MJ1562-RELATED"/>
    <property type="match status" value="1"/>
</dbReference>
<feature type="transmembrane region" description="Helical" evidence="7">
    <location>
        <begin position="178"/>
        <end position="197"/>
    </location>
</feature>
<dbReference type="AlphaFoldDB" id="A0A117PF58"/>
<feature type="transmembrane region" description="Helical" evidence="7">
    <location>
        <begin position="230"/>
        <end position="252"/>
    </location>
</feature>
<evidence type="ECO:0000256" key="2">
    <source>
        <dbReference type="ARBA" id="ARBA00010157"/>
    </source>
</evidence>
<reference evidence="9" key="1">
    <citation type="submission" date="2015-10" db="EMBL/GenBank/DDBJ databases">
        <title>Draft genome sequence of Streptomyces curacoi DSM 40107, type strain for the species Streptomyces curacoi.</title>
        <authorList>
            <person name="Ruckert C."/>
            <person name="Winkler A."/>
            <person name="Kalinowski J."/>
            <person name="Kampfer P."/>
            <person name="Glaeser S."/>
        </authorList>
    </citation>
    <scope>NUCLEOTIDE SEQUENCE [LARGE SCALE GENOMIC DNA]</scope>
    <source>
        <strain evidence="9">DSM 40107</strain>
    </source>
</reference>
<dbReference type="STRING" id="146536.AQI70_13445"/>
<feature type="domain" description="Membrane transport protein MMPL" evidence="8">
    <location>
        <begin position="395"/>
        <end position="700"/>
    </location>
</feature>
<feature type="transmembrane region" description="Helical" evidence="7">
    <location>
        <begin position="367"/>
        <end position="390"/>
    </location>
</feature>
<keyword evidence="6 7" id="KW-0472">Membrane</keyword>
<dbReference type="Pfam" id="PF03176">
    <property type="entry name" value="MMPL"/>
    <property type="match status" value="2"/>
</dbReference>
<evidence type="ECO:0000256" key="3">
    <source>
        <dbReference type="ARBA" id="ARBA00022475"/>
    </source>
</evidence>
<feature type="transmembrane region" description="Helical" evidence="7">
    <location>
        <begin position="588"/>
        <end position="608"/>
    </location>
</feature>
<evidence type="ECO:0000256" key="7">
    <source>
        <dbReference type="SAM" id="Phobius"/>
    </source>
</evidence>
<sequence>MLRRLGLFIAQRARTVLVLAALITLAAGAVGAGVFGHLKGGGFNDPTAPSAKAAGLIDEHLGGSTDLVLLVRPRQGTVDSPPVQSAGRHLTDKLAARPGVQSVTSYWRTPHEDLRAHNGRTGLVLVQFAGDNEEAATRAGPLIRDYVAGSAAGPAFTVLSGGPLGINHDVTVQVAKDLGLAEAIAVPITLLLLVIVFRGLVPALIPLATAAAAIFGTFAELRILAAAIDVSVFALNLTTALGLGLAIDYGLLMVSRFREQMTAARDIEAAVVYTVATAGRTIVFSAATVMAALATLLVFPLYFLRSFAYAGVGVVATAALAALFVTPALLTVCGHRVAPATPTRRTTDGSSVWHAIARVVWRRPAAIAIPAVAVMALAATPLLGVCFGMPDERVLPQSATSRTAATVLHSDFPHLSGAGAIDVVLTGTTEPKDVDAYARSLRRVPGVVSVNSRAASRAGALRPADAIRHVTVRASHASNSAEMEKLVGAVRAVAPPSHSTALVGGAAAQVVDAKQAIKHRLPFVIVTVAASTFVLLFLFTGSVIQPLRALAFNAVGLAAVLGTLVWIFQDGNLSSLLGFTPMPMDTAMTLLMFCIVFGLSTDYEVFVLGRIKELHDQGLPAEHVVTRGLAHTGAIVSAAAALLAVSLLAFTTSSVSFIQMFGLGSGLAILLDATIVRGVLLPACFRLLGERIWYCPRRLRSLHARFALTE</sequence>
<feature type="transmembrane region" description="Helical" evidence="7">
    <location>
        <begin position="657"/>
        <end position="688"/>
    </location>
</feature>
<comment type="caution">
    <text evidence="9">The sequence shown here is derived from an EMBL/GenBank/DDBJ whole genome shotgun (WGS) entry which is preliminary data.</text>
</comment>
<dbReference type="InterPro" id="IPR004869">
    <property type="entry name" value="MMPL_dom"/>
</dbReference>
<feature type="transmembrane region" description="Helical" evidence="7">
    <location>
        <begin position="521"/>
        <end position="538"/>
    </location>
</feature>
<keyword evidence="10" id="KW-1185">Reference proteome</keyword>
<feature type="transmembrane region" description="Helical" evidence="7">
    <location>
        <begin position="309"/>
        <end position="330"/>
    </location>
</feature>
<evidence type="ECO:0000313" key="10">
    <source>
        <dbReference type="Proteomes" id="UP000054024"/>
    </source>
</evidence>
<dbReference type="InterPro" id="IPR050545">
    <property type="entry name" value="Mycobact_MmpL"/>
</dbReference>
<dbReference type="GO" id="GO:0005886">
    <property type="term" value="C:plasma membrane"/>
    <property type="evidence" value="ECO:0007669"/>
    <property type="project" value="UniProtKB-SubCell"/>
</dbReference>
<evidence type="ECO:0000313" key="9">
    <source>
        <dbReference type="EMBL" id="KUM78464.1"/>
    </source>
</evidence>
<evidence type="ECO:0000256" key="1">
    <source>
        <dbReference type="ARBA" id="ARBA00004651"/>
    </source>
</evidence>
<comment type="similarity">
    <text evidence="2">Belongs to the resistance-nodulation-cell division (RND) (TC 2.A.6) family. MmpL subfamily.</text>
</comment>
<comment type="subcellular location">
    <subcellularLocation>
        <location evidence="1">Cell membrane</location>
        <topology evidence="1">Multi-pass membrane protein</topology>
    </subcellularLocation>
</comment>
<organism evidence="9 10">
    <name type="scientific">Streptomyces curacoi</name>
    <dbReference type="NCBI Taxonomy" id="146536"/>
    <lineage>
        <taxon>Bacteria</taxon>
        <taxon>Bacillati</taxon>
        <taxon>Actinomycetota</taxon>
        <taxon>Actinomycetes</taxon>
        <taxon>Kitasatosporales</taxon>
        <taxon>Streptomycetaceae</taxon>
        <taxon>Streptomyces</taxon>
    </lineage>
</organism>
<protein>
    <recommendedName>
        <fullName evidence="8">Membrane transport protein MMPL domain-containing protein</fullName>
    </recommendedName>
</protein>
<dbReference type="EMBL" id="LMWJ01000007">
    <property type="protein sequence ID" value="KUM78464.1"/>
    <property type="molecule type" value="Genomic_DNA"/>
</dbReference>
<feature type="domain" description="Membrane transport protein MMPL" evidence="8">
    <location>
        <begin position="44"/>
        <end position="366"/>
    </location>
</feature>
<keyword evidence="5 7" id="KW-1133">Transmembrane helix</keyword>
<feature type="transmembrane region" description="Helical" evidence="7">
    <location>
        <begin position="629"/>
        <end position="651"/>
    </location>
</feature>
<dbReference type="PANTHER" id="PTHR33406:SF11">
    <property type="entry name" value="MEMBRANE PROTEIN SCO6666-RELATED"/>
    <property type="match status" value="1"/>
</dbReference>
<evidence type="ECO:0000256" key="4">
    <source>
        <dbReference type="ARBA" id="ARBA00022692"/>
    </source>
</evidence>
<evidence type="ECO:0000259" key="8">
    <source>
        <dbReference type="Pfam" id="PF03176"/>
    </source>
</evidence>
<dbReference type="RefSeq" id="WP_062148132.1">
    <property type="nucleotide sequence ID" value="NZ_KQ947986.1"/>
</dbReference>
<dbReference type="OrthoDB" id="7051771at2"/>
<accession>A0A117PF58</accession>
<keyword evidence="3" id="KW-1003">Cell membrane</keyword>
<feature type="transmembrane region" description="Helical" evidence="7">
    <location>
        <begin position="204"/>
        <end position="224"/>
    </location>
</feature>